<organism evidence="2 3">
    <name type="scientific">Streptomyces katrae</name>
    <dbReference type="NCBI Taxonomy" id="68223"/>
    <lineage>
        <taxon>Bacteria</taxon>
        <taxon>Bacillati</taxon>
        <taxon>Actinomycetota</taxon>
        <taxon>Actinomycetes</taxon>
        <taxon>Kitasatosporales</taxon>
        <taxon>Streptomycetaceae</taxon>
        <taxon>Streptomyces</taxon>
    </lineage>
</organism>
<comment type="caution">
    <text evidence="2">The sequence shown here is derived from an EMBL/GenBank/DDBJ whole genome shotgun (WGS) entry which is preliminary data.</text>
</comment>
<evidence type="ECO:0000313" key="3">
    <source>
        <dbReference type="Proteomes" id="UP000033551"/>
    </source>
</evidence>
<protein>
    <submittedName>
        <fullName evidence="2">Uncharacterized protein</fullName>
    </submittedName>
</protein>
<dbReference type="Proteomes" id="UP000033551">
    <property type="component" value="Unassembled WGS sequence"/>
</dbReference>
<reference evidence="2 3" key="1">
    <citation type="submission" date="2015-02" db="EMBL/GenBank/DDBJ databases">
        <authorList>
            <person name="Ju K.-S."/>
            <person name="Doroghazi J.R."/>
            <person name="Metcalf W."/>
        </authorList>
    </citation>
    <scope>NUCLEOTIDE SEQUENCE [LARGE SCALE GENOMIC DNA]</scope>
    <source>
        <strain evidence="2 3">NRRL ISP-5550</strain>
    </source>
</reference>
<feature type="compositionally biased region" description="Low complexity" evidence="1">
    <location>
        <begin position="65"/>
        <end position="75"/>
    </location>
</feature>
<evidence type="ECO:0000256" key="1">
    <source>
        <dbReference type="SAM" id="MobiDB-lite"/>
    </source>
</evidence>
<feature type="region of interest" description="Disordered" evidence="1">
    <location>
        <begin position="43"/>
        <end position="91"/>
    </location>
</feature>
<feature type="compositionally biased region" description="Low complexity" evidence="1">
    <location>
        <begin position="43"/>
        <end position="57"/>
    </location>
</feature>
<keyword evidence="3" id="KW-1185">Reference proteome</keyword>
<sequence>DGLVPAPGTRPDARPGHPGRQVHGLVPVPGRPAAVVPAARCAGPARPGVRGLAPASGKGPGGGLPPAAEGTAAHLTRTRTRNTRTAEETHP</sequence>
<gene>
    <name evidence="2" type="ORF">VR44_38450</name>
</gene>
<feature type="non-terminal residue" evidence="2">
    <location>
        <position position="1"/>
    </location>
</feature>
<name>A0A0F4IK17_9ACTN</name>
<feature type="region of interest" description="Disordered" evidence="1">
    <location>
        <begin position="1"/>
        <end position="22"/>
    </location>
</feature>
<dbReference type="EMBL" id="JZWV01001475">
    <property type="protein sequence ID" value="KJY20966.1"/>
    <property type="molecule type" value="Genomic_DNA"/>
</dbReference>
<dbReference type="AlphaFoldDB" id="A0A0F4IK17"/>
<evidence type="ECO:0000313" key="2">
    <source>
        <dbReference type="EMBL" id="KJY20966.1"/>
    </source>
</evidence>
<accession>A0A0F4IK17</accession>
<dbReference type="PATRIC" id="fig|68223.7.peg.5340"/>
<proteinExistence type="predicted"/>